<gene>
    <name evidence="1" type="ORF">K470DRAFT_249400</name>
</gene>
<dbReference type="Gene3D" id="3.90.79.10">
    <property type="entry name" value="Nucleoside Triphosphate Pyrophosphohydrolase"/>
    <property type="match status" value="1"/>
</dbReference>
<name>A0A6A7BW38_9PEZI</name>
<keyword evidence="2" id="KW-1185">Reference proteome</keyword>
<reference evidence="1" key="1">
    <citation type="journal article" date="2020" name="Stud. Mycol.">
        <title>101 Dothideomycetes genomes: a test case for predicting lifestyles and emergence of pathogens.</title>
        <authorList>
            <person name="Haridas S."/>
            <person name="Albert R."/>
            <person name="Binder M."/>
            <person name="Bloem J."/>
            <person name="Labutti K."/>
            <person name="Salamov A."/>
            <person name="Andreopoulos B."/>
            <person name="Baker S."/>
            <person name="Barry K."/>
            <person name="Bills G."/>
            <person name="Bluhm B."/>
            <person name="Cannon C."/>
            <person name="Castanera R."/>
            <person name="Culley D."/>
            <person name="Daum C."/>
            <person name="Ezra D."/>
            <person name="Gonzalez J."/>
            <person name="Henrissat B."/>
            <person name="Kuo A."/>
            <person name="Liang C."/>
            <person name="Lipzen A."/>
            <person name="Lutzoni F."/>
            <person name="Magnuson J."/>
            <person name="Mondo S."/>
            <person name="Nolan M."/>
            <person name="Ohm R."/>
            <person name="Pangilinan J."/>
            <person name="Park H.-J."/>
            <person name="Ramirez L."/>
            <person name="Alfaro M."/>
            <person name="Sun H."/>
            <person name="Tritt A."/>
            <person name="Yoshinaga Y."/>
            <person name="Zwiers L.-H."/>
            <person name="Turgeon B."/>
            <person name="Goodwin S."/>
            <person name="Spatafora J."/>
            <person name="Crous P."/>
            <person name="Grigoriev I."/>
        </authorList>
    </citation>
    <scope>NUCLEOTIDE SEQUENCE</scope>
    <source>
        <strain evidence="1">CBS 480.64</strain>
    </source>
</reference>
<proteinExistence type="predicted"/>
<dbReference type="AlphaFoldDB" id="A0A6A7BW38"/>
<organism evidence="1 2">
    <name type="scientific">Piedraia hortae CBS 480.64</name>
    <dbReference type="NCBI Taxonomy" id="1314780"/>
    <lineage>
        <taxon>Eukaryota</taxon>
        <taxon>Fungi</taxon>
        <taxon>Dikarya</taxon>
        <taxon>Ascomycota</taxon>
        <taxon>Pezizomycotina</taxon>
        <taxon>Dothideomycetes</taxon>
        <taxon>Dothideomycetidae</taxon>
        <taxon>Capnodiales</taxon>
        <taxon>Piedraiaceae</taxon>
        <taxon>Piedraia</taxon>
    </lineage>
</organism>
<dbReference type="Proteomes" id="UP000799421">
    <property type="component" value="Unassembled WGS sequence"/>
</dbReference>
<accession>A0A6A7BW38</accession>
<dbReference type="EMBL" id="MU005993">
    <property type="protein sequence ID" value="KAF2859424.1"/>
    <property type="molecule type" value="Genomic_DNA"/>
</dbReference>
<evidence type="ECO:0008006" key="3">
    <source>
        <dbReference type="Google" id="ProtNLM"/>
    </source>
</evidence>
<dbReference type="InterPro" id="IPR015797">
    <property type="entry name" value="NUDIX_hydrolase-like_dom_sf"/>
</dbReference>
<dbReference type="OrthoDB" id="10261522at2759"/>
<evidence type="ECO:0000313" key="1">
    <source>
        <dbReference type="EMBL" id="KAF2859424.1"/>
    </source>
</evidence>
<evidence type="ECO:0000313" key="2">
    <source>
        <dbReference type="Proteomes" id="UP000799421"/>
    </source>
</evidence>
<sequence>MSSPPPFLSLIQGINDYVPDSAYYYSLYLPLSSVPHGVLLPNIISLVPWTPSFHISHTAPRTITLTAPPNTPADKTPEYITSTLAEVVNKCIESGKFDLFCGKHSELVTIPTYTHGKVTIERFATALFGIQTQGVYAIAFTSTHAGNKCTRDPSSAAAELTPPNEPAKKPTLFIPRRSAYLYTYPNFLDATIGGGMQSTSTPFSCLLAEGEEEASLPAHLLQQHAKEIGTLRFTNLTGRGFSGEQGLVCPCELFLYELDLTGTGYVPRENDEEVEVFHEMGVEEVKERLGRGEFAPAAALVVLHWLVRGQFVELEGEVRKIWEGVVG</sequence>
<protein>
    <recommendedName>
        <fullName evidence="3">Nudix hydrolase domain-containing protein</fullName>
    </recommendedName>
</protein>
<dbReference type="SUPFAM" id="SSF55811">
    <property type="entry name" value="Nudix"/>
    <property type="match status" value="1"/>
</dbReference>